<feature type="compositionally biased region" description="Polar residues" evidence="10">
    <location>
        <begin position="26"/>
        <end position="35"/>
    </location>
</feature>
<dbReference type="InterPro" id="IPR051792">
    <property type="entry name" value="GGT_bact"/>
</dbReference>
<keyword evidence="9" id="KW-0317">Glutathione biosynthesis</keyword>
<dbReference type="EC" id="2.3.2.2" evidence="9"/>
<comment type="caution">
    <text evidence="12">The sequence shown here is derived from an EMBL/GenBank/DDBJ whole genome shotgun (WGS) entry which is preliminary data.</text>
</comment>
<dbReference type="SUPFAM" id="SSF56235">
    <property type="entry name" value="N-terminal nucleophile aminohydrolases (Ntn hydrolases)"/>
    <property type="match status" value="1"/>
</dbReference>
<dbReference type="GO" id="GO:0036374">
    <property type="term" value="F:glutathione hydrolase activity"/>
    <property type="evidence" value="ECO:0007669"/>
    <property type="project" value="UniProtKB-EC"/>
</dbReference>
<evidence type="ECO:0000256" key="8">
    <source>
        <dbReference type="ARBA" id="ARBA00047417"/>
    </source>
</evidence>
<dbReference type="EMBL" id="JAVIZX010000001">
    <property type="protein sequence ID" value="MDR6212315.1"/>
    <property type="molecule type" value="Genomic_DNA"/>
</dbReference>
<name>A0ABU1I5G8_9BURK</name>
<dbReference type="Gene3D" id="3.60.20.40">
    <property type="match status" value="1"/>
</dbReference>
<comment type="PTM">
    <text evidence="9">Cleaved by autocatalysis into a large and a small subunit.</text>
</comment>
<evidence type="ECO:0000256" key="10">
    <source>
        <dbReference type="SAM" id="MobiDB-lite"/>
    </source>
</evidence>
<comment type="catalytic activity">
    <reaction evidence="2 9">
        <text>glutathione + H2O = L-cysteinylglycine + L-glutamate</text>
        <dbReference type="Rhea" id="RHEA:28807"/>
        <dbReference type="ChEBI" id="CHEBI:15377"/>
        <dbReference type="ChEBI" id="CHEBI:29985"/>
        <dbReference type="ChEBI" id="CHEBI:57925"/>
        <dbReference type="ChEBI" id="CHEBI:61694"/>
        <dbReference type="EC" id="3.4.19.13"/>
    </reaction>
</comment>
<dbReference type="Gene3D" id="1.10.246.130">
    <property type="match status" value="1"/>
</dbReference>
<evidence type="ECO:0000256" key="4">
    <source>
        <dbReference type="ARBA" id="ARBA00022679"/>
    </source>
</evidence>
<evidence type="ECO:0000256" key="5">
    <source>
        <dbReference type="ARBA" id="ARBA00022801"/>
    </source>
</evidence>
<evidence type="ECO:0000313" key="12">
    <source>
        <dbReference type="EMBL" id="MDR6212315.1"/>
    </source>
</evidence>
<keyword evidence="11" id="KW-0732">Signal</keyword>
<dbReference type="InterPro" id="IPR029055">
    <property type="entry name" value="Ntn_hydrolases_N"/>
</dbReference>
<dbReference type="InterPro" id="IPR043137">
    <property type="entry name" value="GGT_ssub_C"/>
</dbReference>
<reference evidence="12 13" key="1">
    <citation type="submission" date="2023-08" db="EMBL/GenBank/DDBJ databases">
        <title>Functional and genomic diversity of the sorghum phyllosphere microbiome.</title>
        <authorList>
            <person name="Shade A."/>
        </authorList>
    </citation>
    <scope>NUCLEOTIDE SEQUENCE [LARGE SCALE GENOMIC DNA]</scope>
    <source>
        <strain evidence="12 13">SORGH_AS_0335</strain>
    </source>
</reference>
<keyword evidence="5 9" id="KW-0378">Hydrolase</keyword>
<dbReference type="PROSITE" id="PS00462">
    <property type="entry name" value="G_GLU_TRANSPEPTIDASE"/>
    <property type="match status" value="1"/>
</dbReference>
<dbReference type="GO" id="GO:0103068">
    <property type="term" value="F:leukotriene C4 gamma-glutamyl transferase activity"/>
    <property type="evidence" value="ECO:0007669"/>
    <property type="project" value="UniProtKB-EC"/>
</dbReference>
<comment type="similarity">
    <text evidence="3 9">Belongs to the gamma-glutamyltransferase family.</text>
</comment>
<keyword evidence="6 9" id="KW-0865">Zymogen</keyword>
<dbReference type="RefSeq" id="WP_309825167.1">
    <property type="nucleotide sequence ID" value="NZ_JAVIZX010000001.1"/>
</dbReference>
<sequence>MQLRHTLLASSLALALASLSACSTNPAQRDSMQTGATPAQTAAVAAAPAQPPAAAAPTATPAVQQSAAAQAAAAAYDFDMDVFHPVVARNGMVATEQELASKIGLDILKQGGNAVDAAVGIGFALAVALPNAGNLGGGGFMVVHDAKTGKNVALDFREVAPQAATRDMYLDDKGNVINGKSLYTHYAIGVPGTVAGMEHALKNWGTMPLSKVIAPAAALADKGFPVSETLAKILQQEKKNMGQWPATRAIFWKNGEPLKAGDALVQKDLAQSMRLIGQQGAKAFYQGAIAQKIAAETKPHAGAVTLADLRDYKVVERVPTTGTYRGYDIVTMPPPSSGGPHLVQILNMLEPLPLAQWGPNSAQTLHYMAESMKLAYADRSEYLGDPDFVKIPLKGLTSKNYAASLAKTIDPNVARSGKSIKPGQPQPYESDQTTHYSVVDKAGNAVAVTYTLNTNFGSGIVAKGTGILLNNEMDDFSAKPGVANAYGLVGGDANAVAAKKRPLSSMTPTMVLKDGKPVLVTGSPGGARIITTVLQTVVNTIDFNMNPAEAASTPRVHHQWTPDELRIEKGLSPDTIALLKAKGHNVQLKASMGRTQTIQLRGGAMYGYSDPRNPDGKTLGY</sequence>
<evidence type="ECO:0000256" key="2">
    <source>
        <dbReference type="ARBA" id="ARBA00001089"/>
    </source>
</evidence>
<organism evidence="12 13">
    <name type="scientific">Paracidovorax wautersii</name>
    <dbReference type="NCBI Taxonomy" id="1177982"/>
    <lineage>
        <taxon>Bacteria</taxon>
        <taxon>Pseudomonadati</taxon>
        <taxon>Pseudomonadota</taxon>
        <taxon>Betaproteobacteria</taxon>
        <taxon>Burkholderiales</taxon>
        <taxon>Comamonadaceae</taxon>
        <taxon>Paracidovorax</taxon>
    </lineage>
</organism>
<evidence type="ECO:0000256" key="7">
    <source>
        <dbReference type="ARBA" id="ARBA00023315"/>
    </source>
</evidence>
<comment type="catalytic activity">
    <reaction evidence="8 9">
        <text>an N-terminal (5-L-glutamyl)-[peptide] + an alpha-amino acid = 5-L-glutamyl amino acid + an N-terminal L-alpha-aminoacyl-[peptide]</text>
        <dbReference type="Rhea" id="RHEA:23904"/>
        <dbReference type="Rhea" id="RHEA-COMP:9780"/>
        <dbReference type="Rhea" id="RHEA-COMP:9795"/>
        <dbReference type="ChEBI" id="CHEBI:77644"/>
        <dbReference type="ChEBI" id="CHEBI:78597"/>
        <dbReference type="ChEBI" id="CHEBI:78599"/>
        <dbReference type="ChEBI" id="CHEBI:78608"/>
        <dbReference type="EC" id="2.3.2.2"/>
    </reaction>
</comment>
<dbReference type="Pfam" id="PF01019">
    <property type="entry name" value="G_glu_transpept"/>
    <property type="match status" value="1"/>
</dbReference>
<dbReference type="EC" id="3.4.19.13" evidence="9"/>
<dbReference type="PRINTS" id="PR01210">
    <property type="entry name" value="GGTRANSPTASE"/>
</dbReference>
<evidence type="ECO:0000313" key="13">
    <source>
        <dbReference type="Proteomes" id="UP001267710"/>
    </source>
</evidence>
<dbReference type="PROSITE" id="PS51257">
    <property type="entry name" value="PROKAR_LIPOPROTEIN"/>
    <property type="match status" value="1"/>
</dbReference>
<protein>
    <recommendedName>
        <fullName evidence="9">Glutathione hydrolase proenzyme</fullName>
        <ecNumber evidence="9">2.3.2.2</ecNumber>
        <ecNumber evidence="9">3.4.19.13</ecNumber>
    </recommendedName>
    <component>
        <recommendedName>
            <fullName evidence="9">Glutathione hydrolase large chain</fullName>
        </recommendedName>
    </component>
    <component>
        <recommendedName>
            <fullName evidence="9">Glutathione hydrolase small chain</fullName>
        </recommendedName>
    </component>
</protein>
<dbReference type="InterPro" id="IPR000101">
    <property type="entry name" value="GGT_peptidase"/>
</dbReference>
<dbReference type="Proteomes" id="UP001267710">
    <property type="component" value="Unassembled WGS sequence"/>
</dbReference>
<comment type="subunit">
    <text evidence="9">This enzyme consists of two polypeptide chains, which are synthesized in precursor form from a single polypeptide.</text>
</comment>
<accession>A0ABU1I5G8</accession>
<evidence type="ECO:0000256" key="6">
    <source>
        <dbReference type="ARBA" id="ARBA00023145"/>
    </source>
</evidence>
<feature type="compositionally biased region" description="Low complexity" evidence="10">
    <location>
        <begin position="36"/>
        <end position="45"/>
    </location>
</feature>
<evidence type="ECO:0000256" key="11">
    <source>
        <dbReference type="SAM" id="SignalP"/>
    </source>
</evidence>
<comment type="catalytic activity">
    <reaction evidence="1 9">
        <text>an S-substituted glutathione + H2O = an S-substituted L-cysteinylglycine + L-glutamate</text>
        <dbReference type="Rhea" id="RHEA:59468"/>
        <dbReference type="ChEBI" id="CHEBI:15377"/>
        <dbReference type="ChEBI" id="CHEBI:29985"/>
        <dbReference type="ChEBI" id="CHEBI:90779"/>
        <dbReference type="ChEBI" id="CHEBI:143103"/>
        <dbReference type="EC" id="3.4.19.13"/>
    </reaction>
</comment>
<dbReference type="InterPro" id="IPR043138">
    <property type="entry name" value="GGT_lsub"/>
</dbReference>
<gene>
    <name evidence="12" type="ORF">QE399_000004</name>
</gene>
<comment type="pathway">
    <text evidence="9">Sulfur metabolism; glutathione metabolism.</text>
</comment>
<keyword evidence="4 9" id="KW-0808">Transferase</keyword>
<feature type="region of interest" description="Disordered" evidence="10">
    <location>
        <begin position="26"/>
        <end position="45"/>
    </location>
</feature>
<dbReference type="NCBIfam" id="TIGR00066">
    <property type="entry name" value="g_glut_trans"/>
    <property type="match status" value="1"/>
</dbReference>
<dbReference type="PANTHER" id="PTHR43199">
    <property type="entry name" value="GLUTATHIONE HYDROLASE"/>
    <property type="match status" value="1"/>
</dbReference>
<evidence type="ECO:0000256" key="1">
    <source>
        <dbReference type="ARBA" id="ARBA00001049"/>
    </source>
</evidence>
<evidence type="ECO:0000256" key="3">
    <source>
        <dbReference type="ARBA" id="ARBA00009381"/>
    </source>
</evidence>
<proteinExistence type="inferred from homology"/>
<keyword evidence="7 9" id="KW-0012">Acyltransferase</keyword>
<feature type="chain" id="PRO_5045174119" description="Glutathione hydrolase proenzyme" evidence="11">
    <location>
        <begin position="24"/>
        <end position="621"/>
    </location>
</feature>
<dbReference type="InterPro" id="IPR055262">
    <property type="entry name" value="GGT_CS"/>
</dbReference>
<keyword evidence="13" id="KW-1185">Reference proteome</keyword>
<dbReference type="PANTHER" id="PTHR43199:SF1">
    <property type="entry name" value="GLUTATHIONE HYDROLASE PROENZYME"/>
    <property type="match status" value="1"/>
</dbReference>
<evidence type="ECO:0000256" key="9">
    <source>
        <dbReference type="RuleBase" id="RU368036"/>
    </source>
</evidence>
<feature type="signal peptide" evidence="11">
    <location>
        <begin position="1"/>
        <end position="23"/>
    </location>
</feature>